<keyword evidence="3" id="KW-1185">Reference proteome</keyword>
<dbReference type="InterPro" id="IPR027417">
    <property type="entry name" value="P-loop_NTPase"/>
</dbReference>
<proteinExistence type="predicted"/>
<sequence length="270" mass="29395">MAKVIAIANHKGGCGKTATVVHLAAELAHLGLSVLVIDLDPQGNASTHIGLKHPSELPVTIRDLLLDGSPARLLEAVQEETNIEGVSLISSSLALTTDEDKIKDNEPRPLEVLSRIIKPLMDVYDVILIDTPPSLRTLTGNALACATDYIIPVFSGSQYGMYGVADLQAYIQKIKYINPSLNLLGALLIRHDKRQLTCQMMKEEAAQKIGSIIPVEIPSSTNIDKAAILGVSLRKVDATSKIARRFKKLAMWTAHETRLKTYSAEELVQE</sequence>
<feature type="domain" description="AAA" evidence="1">
    <location>
        <begin position="2"/>
        <end position="182"/>
    </location>
</feature>
<gene>
    <name evidence="2" type="ORF">AO384_0871</name>
</gene>
<reference evidence="2 3" key="1">
    <citation type="journal article" date="2016" name="Genome Biol. Evol.">
        <title>Comparative Genomic Analyses of the Moraxella catarrhalis Serosensitive and Seroresistant Lineages Demonstrate Their Independent Evolution.</title>
        <authorList>
            <person name="Earl J.P."/>
            <person name="de Vries S.P."/>
            <person name="Ahmed A."/>
            <person name="Powell E."/>
            <person name="Schultz M.P."/>
            <person name="Hermans P.W."/>
            <person name="Hill D.J."/>
            <person name="Zhou Z."/>
            <person name="Constantinidou C.I."/>
            <person name="Hu F.Z."/>
            <person name="Bootsma H.J."/>
            <person name="Ehrlich G.D."/>
        </authorList>
    </citation>
    <scope>NUCLEOTIDE SEQUENCE [LARGE SCALE GENOMIC DNA]</scope>
    <source>
        <strain evidence="2 3">Z7542</strain>
    </source>
</reference>
<dbReference type="PATRIC" id="fig|480.229.peg.1396"/>
<evidence type="ECO:0000259" key="1">
    <source>
        <dbReference type="Pfam" id="PF13614"/>
    </source>
</evidence>
<dbReference type="EMBL" id="LXHC01000016">
    <property type="protein sequence ID" value="OAU96710.1"/>
    <property type="molecule type" value="Genomic_DNA"/>
</dbReference>
<accession>A0A198UK52</accession>
<dbReference type="Gene3D" id="3.40.50.300">
    <property type="entry name" value="P-loop containing nucleotide triphosphate hydrolases"/>
    <property type="match status" value="1"/>
</dbReference>
<dbReference type="InterPro" id="IPR025669">
    <property type="entry name" value="AAA_dom"/>
</dbReference>
<dbReference type="InterPro" id="IPR050678">
    <property type="entry name" value="DNA_Partitioning_ATPase"/>
</dbReference>
<evidence type="ECO:0000313" key="3">
    <source>
        <dbReference type="Proteomes" id="UP000078228"/>
    </source>
</evidence>
<dbReference type="RefSeq" id="WP_064609653.1">
    <property type="nucleotide sequence ID" value="NZ_LXHB01000002.1"/>
</dbReference>
<dbReference type="AlphaFoldDB" id="A0A198UK52"/>
<dbReference type="SUPFAM" id="SSF52540">
    <property type="entry name" value="P-loop containing nucleoside triphosphate hydrolases"/>
    <property type="match status" value="1"/>
</dbReference>
<dbReference type="Proteomes" id="UP000078228">
    <property type="component" value="Unassembled WGS sequence"/>
</dbReference>
<comment type="caution">
    <text evidence="2">The sequence shown here is derived from an EMBL/GenBank/DDBJ whole genome shotgun (WGS) entry which is preliminary data.</text>
</comment>
<dbReference type="PANTHER" id="PTHR13696">
    <property type="entry name" value="P-LOOP CONTAINING NUCLEOSIDE TRIPHOSPHATE HYDROLASE"/>
    <property type="match status" value="1"/>
</dbReference>
<organism evidence="2 3">
    <name type="scientific">Moraxella catarrhalis</name>
    <name type="common">Branhamella catarrhalis</name>
    <dbReference type="NCBI Taxonomy" id="480"/>
    <lineage>
        <taxon>Bacteria</taxon>
        <taxon>Pseudomonadati</taxon>
        <taxon>Pseudomonadota</taxon>
        <taxon>Gammaproteobacteria</taxon>
        <taxon>Moraxellales</taxon>
        <taxon>Moraxellaceae</taxon>
        <taxon>Moraxella</taxon>
    </lineage>
</organism>
<protein>
    <submittedName>
        <fullName evidence="2">Chromosome plasmid partitioning protein ParA</fullName>
    </submittedName>
</protein>
<dbReference type="OrthoDB" id="69313at2"/>
<evidence type="ECO:0000313" key="2">
    <source>
        <dbReference type="EMBL" id="OAU96710.1"/>
    </source>
</evidence>
<dbReference type="Pfam" id="PF13614">
    <property type="entry name" value="AAA_31"/>
    <property type="match status" value="1"/>
</dbReference>
<dbReference type="PANTHER" id="PTHR13696:SF99">
    <property type="entry name" value="COBYRINIC ACID AC-DIAMIDE SYNTHASE"/>
    <property type="match status" value="1"/>
</dbReference>
<name>A0A198UK52_MORCA</name>
<dbReference type="CDD" id="cd02042">
    <property type="entry name" value="ParAB_family"/>
    <property type="match status" value="1"/>
</dbReference>